<dbReference type="Pfam" id="PF00023">
    <property type="entry name" value="Ank"/>
    <property type="match status" value="2"/>
</dbReference>
<organism evidence="3 4">
    <name type="scientific">Monosporascus cannonballus</name>
    <dbReference type="NCBI Taxonomy" id="155416"/>
    <lineage>
        <taxon>Eukaryota</taxon>
        <taxon>Fungi</taxon>
        <taxon>Dikarya</taxon>
        <taxon>Ascomycota</taxon>
        <taxon>Pezizomycotina</taxon>
        <taxon>Sordariomycetes</taxon>
        <taxon>Xylariomycetidae</taxon>
        <taxon>Xylariales</taxon>
        <taxon>Xylariales incertae sedis</taxon>
        <taxon>Monosporascus</taxon>
    </lineage>
</organism>
<dbReference type="SMART" id="SM00248">
    <property type="entry name" value="ANK"/>
    <property type="match status" value="5"/>
</dbReference>
<evidence type="ECO:0000313" key="3">
    <source>
        <dbReference type="EMBL" id="RYO75276.1"/>
    </source>
</evidence>
<dbReference type="PANTHER" id="PTHR46224:SF6">
    <property type="entry name" value="ANKYRIN REPEAT FAMILY PROTEIN"/>
    <property type="match status" value="1"/>
</dbReference>
<dbReference type="PROSITE" id="PS50088">
    <property type="entry name" value="ANK_REPEAT"/>
    <property type="match status" value="2"/>
</dbReference>
<dbReference type="Pfam" id="PF12937">
    <property type="entry name" value="F-box-like"/>
    <property type="match status" value="1"/>
</dbReference>
<comment type="caution">
    <text evidence="3">The sequence shown here is derived from an EMBL/GenBank/DDBJ whole genome shotgun (WGS) entry which is preliminary data.</text>
</comment>
<proteinExistence type="predicted"/>
<dbReference type="PROSITE" id="PS50297">
    <property type="entry name" value="ANK_REP_REGION"/>
    <property type="match status" value="2"/>
</dbReference>
<dbReference type="InterPro" id="IPR051616">
    <property type="entry name" value="Cul2-RING_E3_ligase_SR"/>
</dbReference>
<dbReference type="Proteomes" id="UP000294003">
    <property type="component" value="Unassembled WGS sequence"/>
</dbReference>
<evidence type="ECO:0000256" key="1">
    <source>
        <dbReference type="PROSITE-ProRule" id="PRU00023"/>
    </source>
</evidence>
<dbReference type="InterPro" id="IPR036047">
    <property type="entry name" value="F-box-like_dom_sf"/>
</dbReference>
<dbReference type="SUPFAM" id="SSF48403">
    <property type="entry name" value="Ankyrin repeat"/>
    <property type="match status" value="1"/>
</dbReference>
<reference evidence="3 4" key="1">
    <citation type="submission" date="2018-06" db="EMBL/GenBank/DDBJ databases">
        <title>Complete Genomes of Monosporascus.</title>
        <authorList>
            <person name="Robinson A.J."/>
            <person name="Natvig D.O."/>
        </authorList>
    </citation>
    <scope>NUCLEOTIDE SEQUENCE [LARGE SCALE GENOMIC DNA]</scope>
    <source>
        <strain evidence="3 4">CBS 609.92</strain>
    </source>
</reference>
<dbReference type="PANTHER" id="PTHR46224">
    <property type="entry name" value="ANKYRIN REPEAT FAMILY PROTEIN"/>
    <property type="match status" value="1"/>
</dbReference>
<dbReference type="InterPro" id="IPR001810">
    <property type="entry name" value="F-box_dom"/>
</dbReference>
<keyword evidence="4" id="KW-1185">Reference proteome</keyword>
<feature type="repeat" description="ANK" evidence="1">
    <location>
        <begin position="349"/>
        <end position="381"/>
    </location>
</feature>
<dbReference type="SUPFAM" id="SSF81383">
    <property type="entry name" value="F-box domain"/>
    <property type="match status" value="1"/>
</dbReference>
<dbReference type="InterPro" id="IPR036770">
    <property type="entry name" value="Ankyrin_rpt-contain_sf"/>
</dbReference>
<accession>A0ABY0GSF7</accession>
<feature type="repeat" description="ANK" evidence="1">
    <location>
        <begin position="89"/>
        <end position="121"/>
    </location>
</feature>
<gene>
    <name evidence="3" type="ORF">DL762_010076</name>
</gene>
<name>A0ABY0GSF7_9PEZI</name>
<evidence type="ECO:0000259" key="2">
    <source>
        <dbReference type="Pfam" id="PF12937"/>
    </source>
</evidence>
<dbReference type="EMBL" id="QJNS01000705">
    <property type="protein sequence ID" value="RYO75276.1"/>
    <property type="molecule type" value="Genomic_DNA"/>
</dbReference>
<protein>
    <recommendedName>
        <fullName evidence="2">F-box domain-containing protein</fullName>
    </recommendedName>
</protein>
<dbReference type="InterPro" id="IPR002110">
    <property type="entry name" value="Ankyrin_rpt"/>
</dbReference>
<evidence type="ECO:0000313" key="4">
    <source>
        <dbReference type="Proteomes" id="UP000294003"/>
    </source>
</evidence>
<keyword evidence="1" id="KW-0040">ANK repeat</keyword>
<sequence>MHTHPRENDQFEVKYPRLQQATSKAPIPWDELAIVSEVRPMLTTRVPRELILMIIENLETEKDLFALAQTCKFFYHAALPLLLYRNAHGQRTALHWACVNGHVETVKRMLEAGAHINPFNLWVNNRKFSTPTTYLPRDKVQNCSRETLLPDLREQGVLDSYSSAIQNLRVPLYIAAAWRQVEVVRILVAEGTDPLYRPKPRRSSKKNQSRYSKFDAVDWAITLRPFVPDEGLPKEATKVTEIVKILLKDLPVVRNEYLTHICSEWLGYQWGGDDAKEAYMSELIRVLLSLGASPNHVPSRSKRPHLSHLETRTSLLHYVFRHCQGRPANLKLLGLLLKGDVDINAAVASGNTLLQLAIEDGNTGLIRFLLERGADINVPDGPESSPLHLLASHPGFLRVSPSMDIRIVEMSLEHGANPENRDRFGFRPVDIAILHGKWDIAGVEPSSAMA</sequence>
<feature type="domain" description="F-box" evidence="2">
    <location>
        <begin position="45"/>
        <end position="86"/>
    </location>
</feature>
<dbReference type="Gene3D" id="1.25.40.20">
    <property type="entry name" value="Ankyrin repeat-containing domain"/>
    <property type="match status" value="2"/>
</dbReference>
<dbReference type="PRINTS" id="PR01415">
    <property type="entry name" value="ANKYRIN"/>
</dbReference>